<evidence type="ECO:0000313" key="2">
    <source>
        <dbReference type="Proteomes" id="UP001175261"/>
    </source>
</evidence>
<dbReference type="Proteomes" id="UP001175261">
    <property type="component" value="Unassembled WGS sequence"/>
</dbReference>
<keyword evidence="2" id="KW-1185">Reference proteome</keyword>
<comment type="caution">
    <text evidence="1">The sequence shown here is derived from an EMBL/GenBank/DDBJ whole genome shotgun (WGS) entry which is preliminary data.</text>
</comment>
<evidence type="ECO:0000313" key="1">
    <source>
        <dbReference type="EMBL" id="KAK0386166.1"/>
    </source>
</evidence>
<reference evidence="1" key="1">
    <citation type="submission" date="2022-10" db="EMBL/GenBank/DDBJ databases">
        <title>Determination and structural analysis of whole genome sequence of Sarocladium strictum F4-1.</title>
        <authorList>
            <person name="Hu L."/>
            <person name="Jiang Y."/>
        </authorList>
    </citation>
    <scope>NUCLEOTIDE SEQUENCE</scope>
    <source>
        <strain evidence="1">F4-1</strain>
    </source>
</reference>
<proteinExistence type="predicted"/>
<sequence>MLAKCQSLAQCLGSNQTFNLWVETADHTIKSSPVLVRSSEEGPQLFIQSSPTESQSTLRLRTADDETILLVDQPSEDRSSESEPARLKLQGPSGRGIYELGAGVNMKPYGFGSTIMYQGWRGSKNGDGQVTLVFGEDWIGFEWVAVPDNGAHGEANDEWALWWREPCSANEGCFKGEVVVNVFRSMVAVLPSETDGDDQFKGLGKQGG</sequence>
<dbReference type="AlphaFoldDB" id="A0AA39GFE9"/>
<protein>
    <submittedName>
        <fullName evidence="1">Uncharacterized protein</fullName>
    </submittedName>
</protein>
<name>A0AA39GFE9_SARSR</name>
<dbReference type="EMBL" id="JAPDFR010000005">
    <property type="protein sequence ID" value="KAK0386166.1"/>
    <property type="molecule type" value="Genomic_DNA"/>
</dbReference>
<gene>
    <name evidence="1" type="ORF">NLU13_6003</name>
</gene>
<organism evidence="1 2">
    <name type="scientific">Sarocladium strictum</name>
    <name type="common">Black bundle disease fungus</name>
    <name type="synonym">Acremonium strictum</name>
    <dbReference type="NCBI Taxonomy" id="5046"/>
    <lineage>
        <taxon>Eukaryota</taxon>
        <taxon>Fungi</taxon>
        <taxon>Dikarya</taxon>
        <taxon>Ascomycota</taxon>
        <taxon>Pezizomycotina</taxon>
        <taxon>Sordariomycetes</taxon>
        <taxon>Hypocreomycetidae</taxon>
        <taxon>Hypocreales</taxon>
        <taxon>Sarocladiaceae</taxon>
        <taxon>Sarocladium</taxon>
    </lineage>
</organism>
<accession>A0AA39GFE9</accession>